<dbReference type="GO" id="GO:0006508">
    <property type="term" value="P:proteolysis"/>
    <property type="evidence" value="ECO:0007669"/>
    <property type="project" value="InterPro"/>
</dbReference>
<dbReference type="InterPro" id="IPR050361">
    <property type="entry name" value="MPP/UQCRC_Complex"/>
</dbReference>
<evidence type="ECO:0000256" key="1">
    <source>
        <dbReference type="ARBA" id="ARBA00007261"/>
    </source>
</evidence>
<reference evidence="6 7" key="1">
    <citation type="submission" date="2019-03" db="EMBL/GenBank/DDBJ databases">
        <title>Genomic Encyclopedia of Type Strains, Phase IV (KMG-IV): sequencing the most valuable type-strain genomes for metagenomic binning, comparative biology and taxonomic classification.</title>
        <authorList>
            <person name="Goeker M."/>
        </authorList>
    </citation>
    <scope>NUCLEOTIDE SEQUENCE [LARGE SCALE GENOMIC DNA]</scope>
    <source>
        <strain evidence="6 7">DSM 28287</strain>
    </source>
</reference>
<evidence type="ECO:0000256" key="3">
    <source>
        <dbReference type="SAM" id="Coils"/>
    </source>
</evidence>
<dbReference type="OrthoDB" id="9811314at2"/>
<dbReference type="InterPro" id="IPR011765">
    <property type="entry name" value="Pept_M16_N"/>
</dbReference>
<keyword evidence="7" id="KW-1185">Reference proteome</keyword>
<dbReference type="PANTHER" id="PTHR11851">
    <property type="entry name" value="METALLOPROTEASE"/>
    <property type="match status" value="1"/>
</dbReference>
<feature type="coiled-coil region" evidence="3">
    <location>
        <begin position="306"/>
        <end position="343"/>
    </location>
</feature>
<organism evidence="6 7">
    <name type="scientific">Aminicella lysinilytica</name>
    <dbReference type="NCBI Taxonomy" id="433323"/>
    <lineage>
        <taxon>Bacteria</taxon>
        <taxon>Bacillati</taxon>
        <taxon>Bacillota</taxon>
        <taxon>Clostridia</taxon>
        <taxon>Peptostreptococcales</taxon>
        <taxon>Anaerovoracaceae</taxon>
        <taxon>Aminicella</taxon>
    </lineage>
</organism>
<dbReference type="RefSeq" id="WP_133528037.1">
    <property type="nucleotide sequence ID" value="NZ_SNXO01000008.1"/>
</dbReference>
<sequence length="417" mass="46689">MIKTRTLSNGVRVIMEEMAQVQSIAIGIWVRAGAIDETDKNAGISHFVEHMMFKGTENRTAKDIAADIDRIGGQINAFTGKEATCYYVKSLSENYRDAADVLVDMLENSLFDKNEMDKERKVICEEIKMTKDQPDDLAHDTLIEQLFKGGPLGNSIIGTPTSLKRITHNVIRNYVDKQYVRDRIVVSVAGKFDADDICDYFSDKFMSLRQTVEDAPQFIPAAFVKSNKVIKKDIQQSHICLGAPGATLNDDNSFVYQIINNIMGGSMSSRLFQNIREEKGLAYSVFSSMGTFGNGGYFEVYAGVSHDKIRAAIMGIKEELDRLASEKVTADELESSKEQLKSSYVFSQESTSTRMILNGKNYILIDRVFMPEEVIKGYDDVTIEKIEEVKEIMSDFNNYSAVVVSNTRTDLGSIMGK</sequence>
<comment type="caution">
    <text evidence="6">The sequence shown here is derived from an EMBL/GenBank/DDBJ whole genome shotgun (WGS) entry which is preliminary data.</text>
</comment>
<protein>
    <submittedName>
        <fullName evidence="6">Putative Zn-dependent peptidase</fullName>
    </submittedName>
</protein>
<evidence type="ECO:0000259" key="5">
    <source>
        <dbReference type="Pfam" id="PF05193"/>
    </source>
</evidence>
<dbReference type="PROSITE" id="PS00143">
    <property type="entry name" value="INSULINASE"/>
    <property type="match status" value="1"/>
</dbReference>
<evidence type="ECO:0000313" key="7">
    <source>
        <dbReference type="Proteomes" id="UP000295500"/>
    </source>
</evidence>
<dbReference type="Pfam" id="PF00675">
    <property type="entry name" value="Peptidase_M16"/>
    <property type="match status" value="1"/>
</dbReference>
<dbReference type="Gene3D" id="3.30.830.10">
    <property type="entry name" value="Metalloenzyme, LuxS/M16 peptidase-like"/>
    <property type="match status" value="2"/>
</dbReference>
<dbReference type="GO" id="GO:0046872">
    <property type="term" value="F:metal ion binding"/>
    <property type="evidence" value="ECO:0007669"/>
    <property type="project" value="InterPro"/>
</dbReference>
<dbReference type="InterPro" id="IPR011249">
    <property type="entry name" value="Metalloenz_LuxS/M16"/>
</dbReference>
<dbReference type="FunFam" id="3.30.830.10:FF:000008">
    <property type="entry name" value="Mitochondrial-processing peptidase subunit beta"/>
    <property type="match status" value="1"/>
</dbReference>
<feature type="domain" description="Peptidase M16 N-terminal" evidence="4">
    <location>
        <begin position="12"/>
        <end position="159"/>
    </location>
</feature>
<dbReference type="GO" id="GO:0004222">
    <property type="term" value="F:metalloendopeptidase activity"/>
    <property type="evidence" value="ECO:0007669"/>
    <property type="project" value="InterPro"/>
</dbReference>
<accession>A0A4R6Q6L3</accession>
<comment type="similarity">
    <text evidence="1 2">Belongs to the peptidase M16 family.</text>
</comment>
<proteinExistence type="inferred from homology"/>
<dbReference type="Proteomes" id="UP000295500">
    <property type="component" value="Unassembled WGS sequence"/>
</dbReference>
<evidence type="ECO:0000313" key="6">
    <source>
        <dbReference type="EMBL" id="TDP58108.1"/>
    </source>
</evidence>
<dbReference type="Pfam" id="PF05193">
    <property type="entry name" value="Peptidase_M16_C"/>
    <property type="match status" value="1"/>
</dbReference>
<feature type="domain" description="Peptidase M16 C-terminal" evidence="5">
    <location>
        <begin position="166"/>
        <end position="340"/>
    </location>
</feature>
<evidence type="ECO:0000259" key="4">
    <source>
        <dbReference type="Pfam" id="PF00675"/>
    </source>
</evidence>
<dbReference type="EMBL" id="SNXO01000008">
    <property type="protein sequence ID" value="TDP58108.1"/>
    <property type="molecule type" value="Genomic_DNA"/>
</dbReference>
<dbReference type="InterPro" id="IPR007863">
    <property type="entry name" value="Peptidase_M16_C"/>
</dbReference>
<name>A0A4R6Q6L3_9FIRM</name>
<gene>
    <name evidence="6" type="ORF">EV211_10854</name>
</gene>
<dbReference type="SUPFAM" id="SSF63411">
    <property type="entry name" value="LuxS/MPP-like metallohydrolase"/>
    <property type="match status" value="2"/>
</dbReference>
<dbReference type="PANTHER" id="PTHR11851:SF49">
    <property type="entry name" value="MITOCHONDRIAL-PROCESSING PEPTIDASE SUBUNIT ALPHA"/>
    <property type="match status" value="1"/>
</dbReference>
<keyword evidence="3" id="KW-0175">Coiled coil</keyword>
<evidence type="ECO:0000256" key="2">
    <source>
        <dbReference type="RuleBase" id="RU004447"/>
    </source>
</evidence>
<dbReference type="InterPro" id="IPR001431">
    <property type="entry name" value="Pept_M16_Zn_BS"/>
</dbReference>
<dbReference type="AlphaFoldDB" id="A0A4R6Q6L3"/>